<reference evidence="2 3" key="1">
    <citation type="submission" date="2015-02" db="EMBL/GenBank/DDBJ databases">
        <title>Genome Sequencing of Rickettsiales.</title>
        <authorList>
            <person name="Daugherty S.C."/>
            <person name="Su Q."/>
            <person name="Abolude K."/>
            <person name="Beier-Sexton M."/>
            <person name="Carlyon J.A."/>
            <person name="Carter R."/>
            <person name="Day N.P."/>
            <person name="Dumler S.J."/>
            <person name="Dyachenko V."/>
            <person name="Godinez A."/>
            <person name="Kurtti T.J."/>
            <person name="Lichay M."/>
            <person name="Mullins K.E."/>
            <person name="Ott S."/>
            <person name="Pappas-Brown V."/>
            <person name="Paris D.H."/>
            <person name="Patel P."/>
            <person name="Richards A.L."/>
            <person name="Sadzewicz L."/>
            <person name="Sears K."/>
            <person name="Seidman D."/>
            <person name="Sengamalay N."/>
            <person name="Stenos J."/>
            <person name="Tallon L.J."/>
            <person name="Vincent G."/>
            <person name="Fraser C.M."/>
            <person name="Munderloh U."/>
            <person name="Dunning-Hotopp J.C."/>
        </authorList>
    </citation>
    <scope>NUCLEOTIDE SEQUENCE [LARGE SCALE GENOMIC DNA]</scope>
    <source>
        <strain evidence="2 3">ApMUC09</strain>
    </source>
</reference>
<evidence type="ECO:0000313" key="1">
    <source>
        <dbReference type="EMBL" id="KJV64541.1"/>
    </source>
</evidence>
<accession>A0A0F3NAQ9</accession>
<dbReference type="EMBL" id="LANV01000001">
    <property type="protein sequence ID" value="KJV64787.1"/>
    <property type="molecule type" value="Genomic_DNA"/>
</dbReference>
<evidence type="ECO:0000313" key="2">
    <source>
        <dbReference type="EMBL" id="KJV64787.1"/>
    </source>
</evidence>
<dbReference type="AlphaFoldDB" id="A0A0F3NAQ9"/>
<sequence length="37" mass="4280">MEHRITFTKPSDSPEAMALPLQLAREIPTFISRPWVI</sequence>
<gene>
    <name evidence="1" type="ORF">APHMUC_0835</name>
    <name evidence="2" type="ORF">APHMUC_1316</name>
</gene>
<name>A0A0F3NAQ9_ANAPH</name>
<dbReference type="PATRIC" id="fig|1359152.3.peg.1377"/>
<evidence type="ECO:0000313" key="3">
    <source>
        <dbReference type="Proteomes" id="UP000033441"/>
    </source>
</evidence>
<comment type="caution">
    <text evidence="2">The sequence shown here is derived from an EMBL/GenBank/DDBJ whole genome shotgun (WGS) entry which is preliminary data.</text>
</comment>
<organism evidence="2 3">
    <name type="scientific">Anaplasma phagocytophilum str. ApMUC09</name>
    <dbReference type="NCBI Taxonomy" id="1359152"/>
    <lineage>
        <taxon>Bacteria</taxon>
        <taxon>Pseudomonadati</taxon>
        <taxon>Pseudomonadota</taxon>
        <taxon>Alphaproteobacteria</taxon>
        <taxon>Rickettsiales</taxon>
        <taxon>Anaplasmataceae</taxon>
        <taxon>Anaplasma</taxon>
        <taxon>phagocytophilum group</taxon>
    </lineage>
</organism>
<dbReference type="Proteomes" id="UP000033441">
    <property type="component" value="Unassembled WGS sequence"/>
</dbReference>
<proteinExistence type="predicted"/>
<protein>
    <submittedName>
        <fullName evidence="2">Uncharacterized protein</fullName>
    </submittedName>
</protein>
<dbReference type="EMBL" id="LANV01000001">
    <property type="protein sequence ID" value="KJV64541.1"/>
    <property type="molecule type" value="Genomic_DNA"/>
</dbReference>